<evidence type="ECO:0000313" key="5">
    <source>
        <dbReference type="Proteomes" id="UP000289738"/>
    </source>
</evidence>
<proteinExistence type="inferred from homology"/>
<dbReference type="Pfam" id="PF12854">
    <property type="entry name" value="PPR_1"/>
    <property type="match status" value="1"/>
</dbReference>
<evidence type="ECO:0000256" key="3">
    <source>
        <dbReference type="PROSITE-ProRule" id="PRU00708"/>
    </source>
</evidence>
<accession>A0A445EE07</accession>
<evidence type="ECO:0008006" key="6">
    <source>
        <dbReference type="Google" id="ProtNLM"/>
    </source>
</evidence>
<dbReference type="NCBIfam" id="TIGR00756">
    <property type="entry name" value="PPR"/>
    <property type="match status" value="3"/>
</dbReference>
<organism evidence="4 5">
    <name type="scientific">Arachis hypogaea</name>
    <name type="common">Peanut</name>
    <dbReference type="NCBI Taxonomy" id="3818"/>
    <lineage>
        <taxon>Eukaryota</taxon>
        <taxon>Viridiplantae</taxon>
        <taxon>Streptophyta</taxon>
        <taxon>Embryophyta</taxon>
        <taxon>Tracheophyta</taxon>
        <taxon>Spermatophyta</taxon>
        <taxon>Magnoliopsida</taxon>
        <taxon>eudicotyledons</taxon>
        <taxon>Gunneridae</taxon>
        <taxon>Pentapetalae</taxon>
        <taxon>rosids</taxon>
        <taxon>fabids</taxon>
        <taxon>Fabales</taxon>
        <taxon>Fabaceae</taxon>
        <taxon>Papilionoideae</taxon>
        <taxon>50 kb inversion clade</taxon>
        <taxon>dalbergioids sensu lato</taxon>
        <taxon>Dalbergieae</taxon>
        <taxon>Pterocarpus clade</taxon>
        <taxon>Arachis</taxon>
    </lineage>
</organism>
<keyword evidence="5" id="KW-1185">Reference proteome</keyword>
<dbReference type="EMBL" id="SDMP01000002">
    <property type="protein sequence ID" value="RYR73529.1"/>
    <property type="molecule type" value="Genomic_DNA"/>
</dbReference>
<evidence type="ECO:0000313" key="4">
    <source>
        <dbReference type="EMBL" id="RYR73529.1"/>
    </source>
</evidence>
<reference evidence="4 5" key="1">
    <citation type="submission" date="2019-01" db="EMBL/GenBank/DDBJ databases">
        <title>Sequencing of cultivated peanut Arachis hypogaea provides insights into genome evolution and oil improvement.</title>
        <authorList>
            <person name="Chen X."/>
        </authorList>
    </citation>
    <scope>NUCLEOTIDE SEQUENCE [LARGE SCALE GENOMIC DNA]</scope>
    <source>
        <strain evidence="5">cv. Fuhuasheng</strain>
        <tissue evidence="4">Leaves</tissue>
    </source>
</reference>
<sequence length="128" mass="14803">MKCCFQCRQFDEALEILHEMRSKGYTFDGYAYCTVIAALIKIGRIEEADEIVRLMQHSGIQPDLVSYNTLINLYCRQGRLDDAMKLLGEIEKEDVNFPVYTNPCLSLLWMKSWSLNSRIANGKLIMIK</sequence>
<comment type="caution">
    <text evidence="4">The sequence shown here is derived from an EMBL/GenBank/DDBJ whole genome shotgun (WGS) entry which is preliminary data.</text>
</comment>
<evidence type="ECO:0000256" key="2">
    <source>
        <dbReference type="ARBA" id="ARBA00022737"/>
    </source>
</evidence>
<feature type="repeat" description="PPR" evidence="3">
    <location>
        <begin position="63"/>
        <end position="97"/>
    </location>
</feature>
<dbReference type="Gene3D" id="1.25.40.10">
    <property type="entry name" value="Tetratricopeptide repeat domain"/>
    <property type="match status" value="1"/>
</dbReference>
<evidence type="ECO:0000256" key="1">
    <source>
        <dbReference type="ARBA" id="ARBA00007626"/>
    </source>
</evidence>
<name>A0A445EE07_ARAHY</name>
<dbReference type="InterPro" id="IPR011990">
    <property type="entry name" value="TPR-like_helical_dom_sf"/>
</dbReference>
<dbReference type="Pfam" id="PF01535">
    <property type="entry name" value="PPR"/>
    <property type="match status" value="1"/>
</dbReference>
<dbReference type="PANTHER" id="PTHR47447">
    <property type="entry name" value="OS03G0856100 PROTEIN"/>
    <property type="match status" value="1"/>
</dbReference>
<protein>
    <recommendedName>
        <fullName evidence="6">Pentatricopeptide repeat-containing protein</fullName>
    </recommendedName>
</protein>
<dbReference type="Proteomes" id="UP000289738">
    <property type="component" value="Chromosome A02"/>
</dbReference>
<dbReference type="PANTHER" id="PTHR47447:SF28">
    <property type="entry name" value="PENTACOTRIPEPTIDE-REPEAT REGION OF PRORP DOMAIN-CONTAINING PROTEIN"/>
    <property type="match status" value="1"/>
</dbReference>
<feature type="repeat" description="PPR" evidence="3">
    <location>
        <begin position="28"/>
        <end position="62"/>
    </location>
</feature>
<keyword evidence="2" id="KW-0677">Repeat</keyword>
<comment type="similarity">
    <text evidence="1">Belongs to the PPR family. P subfamily.</text>
</comment>
<dbReference type="SUPFAM" id="SSF48452">
    <property type="entry name" value="TPR-like"/>
    <property type="match status" value="1"/>
</dbReference>
<dbReference type="InterPro" id="IPR002885">
    <property type="entry name" value="PPR_rpt"/>
</dbReference>
<dbReference type="AlphaFoldDB" id="A0A445EE07"/>
<dbReference type="PROSITE" id="PS51375">
    <property type="entry name" value="PPR"/>
    <property type="match status" value="3"/>
</dbReference>
<gene>
    <name evidence="4" type="ORF">Ahy_A02g007912</name>
</gene>
<feature type="repeat" description="PPR" evidence="3">
    <location>
        <begin position="1"/>
        <end position="27"/>
    </location>
</feature>